<feature type="signal peptide" evidence="1">
    <location>
        <begin position="1"/>
        <end position="24"/>
    </location>
</feature>
<accession>A0A1F6H3K3</accession>
<protein>
    <recommendedName>
        <fullName evidence="2">PEGA domain-containing protein</fullName>
    </recommendedName>
</protein>
<dbReference type="InterPro" id="IPR013229">
    <property type="entry name" value="PEGA"/>
</dbReference>
<feature type="domain" description="PEGA" evidence="2">
    <location>
        <begin position="32"/>
        <end position="82"/>
    </location>
</feature>
<evidence type="ECO:0000256" key="1">
    <source>
        <dbReference type="SAM" id="SignalP"/>
    </source>
</evidence>
<reference evidence="3 4" key="1">
    <citation type="journal article" date="2016" name="Nat. Commun.">
        <title>Thousands of microbial genomes shed light on interconnected biogeochemical processes in an aquifer system.</title>
        <authorList>
            <person name="Anantharaman K."/>
            <person name="Brown C.T."/>
            <person name="Hug L.A."/>
            <person name="Sharon I."/>
            <person name="Castelle C.J."/>
            <person name="Probst A.J."/>
            <person name="Thomas B.C."/>
            <person name="Singh A."/>
            <person name="Wilkins M.J."/>
            <person name="Karaoz U."/>
            <person name="Brodie E.L."/>
            <person name="Williams K.H."/>
            <person name="Hubbard S.S."/>
            <person name="Banfield J.F."/>
        </authorList>
    </citation>
    <scope>NUCLEOTIDE SEQUENCE [LARGE SCALE GENOMIC DNA]</scope>
</reference>
<organism evidence="3 4">
    <name type="scientific">Candidatus Lambdaproteobacteria bacterium RIFOXYD2_FULL_56_26</name>
    <dbReference type="NCBI Taxonomy" id="1817773"/>
    <lineage>
        <taxon>Bacteria</taxon>
        <taxon>Pseudomonadati</taxon>
        <taxon>Pseudomonadota</taxon>
        <taxon>Candidatus Lambdaproteobacteria</taxon>
    </lineage>
</organism>
<dbReference type="Proteomes" id="UP000177583">
    <property type="component" value="Unassembled WGS sequence"/>
</dbReference>
<feature type="chain" id="PRO_5009524930" description="PEGA domain-containing protein" evidence="1">
    <location>
        <begin position="25"/>
        <end position="206"/>
    </location>
</feature>
<sequence>MKLTGHGSWLILSAFFLASCATIATNGGNYKMTFDSTPSGALVRVNGELLGETPLTLNLKGKQDQILTFEKPGYRIYQTRMDTSINLWIWGNIVCCGVLGSTTDHFSGAMYEYSPNQYLISLTPEGGEVLKSGDQKLQDYVVLNWDALREQLSAGKGEQLDGLAAFAGKPSFTAPEVKQLLSMSKIYNPLEFVQGFDRNFAGSAKN</sequence>
<proteinExistence type="predicted"/>
<evidence type="ECO:0000313" key="4">
    <source>
        <dbReference type="Proteomes" id="UP000177583"/>
    </source>
</evidence>
<dbReference type="PROSITE" id="PS51257">
    <property type="entry name" value="PROKAR_LIPOPROTEIN"/>
    <property type="match status" value="1"/>
</dbReference>
<keyword evidence="1" id="KW-0732">Signal</keyword>
<comment type="caution">
    <text evidence="3">The sequence shown here is derived from an EMBL/GenBank/DDBJ whole genome shotgun (WGS) entry which is preliminary data.</text>
</comment>
<evidence type="ECO:0000259" key="2">
    <source>
        <dbReference type="Pfam" id="PF08308"/>
    </source>
</evidence>
<gene>
    <name evidence="3" type="ORF">A2557_08225</name>
</gene>
<evidence type="ECO:0000313" key="3">
    <source>
        <dbReference type="EMBL" id="OGH04951.1"/>
    </source>
</evidence>
<dbReference type="EMBL" id="MFNF01000001">
    <property type="protein sequence ID" value="OGH04951.1"/>
    <property type="molecule type" value="Genomic_DNA"/>
</dbReference>
<name>A0A1F6H3K3_9PROT</name>
<dbReference type="Pfam" id="PF08308">
    <property type="entry name" value="PEGA"/>
    <property type="match status" value="1"/>
</dbReference>
<dbReference type="AlphaFoldDB" id="A0A1F6H3K3"/>